<evidence type="ECO:0000256" key="1">
    <source>
        <dbReference type="ARBA" id="ARBA00004651"/>
    </source>
</evidence>
<feature type="domain" description="Major facilitator superfamily (MFS) profile" evidence="8">
    <location>
        <begin position="15"/>
        <end position="439"/>
    </location>
</feature>
<evidence type="ECO:0000313" key="9">
    <source>
        <dbReference type="EMBL" id="SMX85667.1"/>
    </source>
</evidence>
<feature type="transmembrane region" description="Helical" evidence="7">
    <location>
        <begin position="83"/>
        <end position="100"/>
    </location>
</feature>
<evidence type="ECO:0000313" key="10">
    <source>
        <dbReference type="Proteomes" id="UP000234498"/>
    </source>
</evidence>
<evidence type="ECO:0000256" key="5">
    <source>
        <dbReference type="ARBA" id="ARBA00023136"/>
    </source>
</evidence>
<dbReference type="SUPFAM" id="SSF103473">
    <property type="entry name" value="MFS general substrate transporter"/>
    <property type="match status" value="1"/>
</dbReference>
<dbReference type="InterPro" id="IPR020846">
    <property type="entry name" value="MFS_dom"/>
</dbReference>
<proteinExistence type="predicted"/>
<dbReference type="AlphaFoldDB" id="A0A2H1JDT6"/>
<dbReference type="OrthoDB" id="7030876at2"/>
<feature type="transmembrane region" description="Helical" evidence="7">
    <location>
        <begin position="346"/>
        <end position="372"/>
    </location>
</feature>
<dbReference type="Proteomes" id="UP000234498">
    <property type="component" value="Unassembled WGS sequence"/>
</dbReference>
<evidence type="ECO:0000256" key="7">
    <source>
        <dbReference type="SAM" id="Phobius"/>
    </source>
</evidence>
<keyword evidence="4 7" id="KW-1133">Transmembrane helix</keyword>
<feature type="transmembrane region" description="Helical" evidence="7">
    <location>
        <begin position="173"/>
        <end position="191"/>
    </location>
</feature>
<evidence type="ECO:0000256" key="3">
    <source>
        <dbReference type="ARBA" id="ARBA00022692"/>
    </source>
</evidence>
<dbReference type="InterPro" id="IPR011701">
    <property type="entry name" value="MFS"/>
</dbReference>
<protein>
    <submittedName>
        <fullName evidence="9">Sugar phosphate permease</fullName>
    </submittedName>
</protein>
<dbReference type="InterPro" id="IPR050189">
    <property type="entry name" value="MFS_Efflux_Transporters"/>
</dbReference>
<comment type="subcellular location">
    <subcellularLocation>
        <location evidence="1">Cell membrane</location>
        <topology evidence="1">Multi-pass membrane protein</topology>
    </subcellularLocation>
</comment>
<dbReference type="GO" id="GO:0022857">
    <property type="term" value="F:transmembrane transporter activity"/>
    <property type="evidence" value="ECO:0007669"/>
    <property type="project" value="InterPro"/>
</dbReference>
<dbReference type="RefSeq" id="WP_101595535.1">
    <property type="nucleotide sequence ID" value="NZ_FXZA01000013.1"/>
</dbReference>
<feature type="transmembrane region" description="Helical" evidence="7">
    <location>
        <begin position="12"/>
        <end position="33"/>
    </location>
</feature>
<accession>A0A2H1JDT6</accession>
<dbReference type="Gene3D" id="1.20.1250.20">
    <property type="entry name" value="MFS general substrate transporter like domains"/>
    <property type="match status" value="1"/>
</dbReference>
<dbReference type="GO" id="GO:0005886">
    <property type="term" value="C:plasma membrane"/>
    <property type="evidence" value="ECO:0007669"/>
    <property type="project" value="UniProtKB-SubCell"/>
</dbReference>
<feature type="region of interest" description="Disordered" evidence="6">
    <location>
        <begin position="200"/>
        <end position="249"/>
    </location>
</feature>
<gene>
    <name evidence="9" type="ORF">BLIN101_02209</name>
</gene>
<dbReference type="InterPro" id="IPR036259">
    <property type="entry name" value="MFS_trans_sf"/>
</dbReference>
<feature type="transmembrane region" description="Helical" evidence="7">
    <location>
        <begin position="322"/>
        <end position="340"/>
    </location>
</feature>
<organism evidence="9 10">
    <name type="scientific">Brevibacterium linens</name>
    <dbReference type="NCBI Taxonomy" id="1703"/>
    <lineage>
        <taxon>Bacteria</taxon>
        <taxon>Bacillati</taxon>
        <taxon>Actinomycetota</taxon>
        <taxon>Actinomycetes</taxon>
        <taxon>Micrococcales</taxon>
        <taxon>Brevibacteriaceae</taxon>
        <taxon>Brevibacterium</taxon>
    </lineage>
</organism>
<reference evidence="9 10" key="1">
    <citation type="submission" date="2017-03" db="EMBL/GenBank/DDBJ databases">
        <authorList>
            <person name="Afonso C.L."/>
            <person name="Miller P.J."/>
            <person name="Scott M.A."/>
            <person name="Spackman E."/>
            <person name="Goraichik I."/>
            <person name="Dimitrov K.M."/>
            <person name="Suarez D.L."/>
            <person name="Swayne D.E."/>
        </authorList>
    </citation>
    <scope>NUCLEOTIDE SEQUENCE [LARGE SCALE GENOMIC DNA]</scope>
    <source>
        <strain evidence="9 10">Mu101</strain>
    </source>
</reference>
<keyword evidence="5 7" id="KW-0472">Membrane</keyword>
<dbReference type="EMBL" id="FXZA01000013">
    <property type="protein sequence ID" value="SMX85667.1"/>
    <property type="molecule type" value="Genomic_DNA"/>
</dbReference>
<keyword evidence="3 7" id="KW-0812">Transmembrane</keyword>
<evidence type="ECO:0000256" key="2">
    <source>
        <dbReference type="ARBA" id="ARBA00022475"/>
    </source>
</evidence>
<feature type="transmembrane region" description="Helical" evidence="7">
    <location>
        <begin position="289"/>
        <end position="310"/>
    </location>
</feature>
<sequence>MADHGRNPDQKTPGIGLLAVLLGAVAAGPIMLYGLSATSDSIIAELGISEAHFGLLATTCFGAAAIGNATLGRLADRHSDLSLMAFIFVLAALALLLVAVPDGFWLLLVAAALSGIAQSFPNGVTNRILLERVPDTKRIGWVGIKQSGVQVSQLVASLAFPVLALGIGWRGAALTVAIIPLILLALTWYSLRTTPLLTAPKTSTDTTLEPETDTPAEAADPTPGTIPTDTTDTPAEAAHRDPEPGPDRPARHPGMVWALALFGLINGIGVQATNVYIPLFAVREMGFSLVLGGATAALAGVIGVIARVTWARRMAKGASGPRLLLVLAFIALGGAVLFLTADAAGWALLVWVAVAFHGISALGVSVVLMAALMRAIPASSMVSASGMVTAGMFFGFALGPLLMGIIVGSPGGFVLGWITVGITYLLCVVLACVLIRVSARRA</sequence>
<evidence type="ECO:0000259" key="8">
    <source>
        <dbReference type="PROSITE" id="PS50850"/>
    </source>
</evidence>
<feature type="transmembrane region" description="Helical" evidence="7">
    <location>
        <begin position="256"/>
        <end position="277"/>
    </location>
</feature>
<feature type="transmembrane region" description="Helical" evidence="7">
    <location>
        <begin position="53"/>
        <end position="71"/>
    </location>
</feature>
<dbReference type="PANTHER" id="PTHR43124:SF3">
    <property type="entry name" value="CHLORAMPHENICOL EFFLUX PUMP RV0191"/>
    <property type="match status" value="1"/>
</dbReference>
<name>A0A2H1JDT6_BRELN</name>
<feature type="transmembrane region" description="Helical" evidence="7">
    <location>
        <begin position="384"/>
        <end position="408"/>
    </location>
</feature>
<feature type="compositionally biased region" description="Basic and acidic residues" evidence="6">
    <location>
        <begin position="237"/>
        <end position="249"/>
    </location>
</feature>
<dbReference type="PANTHER" id="PTHR43124">
    <property type="entry name" value="PURINE EFFLUX PUMP PBUE"/>
    <property type="match status" value="1"/>
</dbReference>
<evidence type="ECO:0000256" key="4">
    <source>
        <dbReference type="ARBA" id="ARBA00022989"/>
    </source>
</evidence>
<feature type="compositionally biased region" description="Low complexity" evidence="6">
    <location>
        <begin position="215"/>
        <end position="236"/>
    </location>
</feature>
<dbReference type="Pfam" id="PF07690">
    <property type="entry name" value="MFS_1"/>
    <property type="match status" value="1"/>
</dbReference>
<dbReference type="PROSITE" id="PS50850">
    <property type="entry name" value="MFS"/>
    <property type="match status" value="1"/>
</dbReference>
<feature type="transmembrane region" description="Helical" evidence="7">
    <location>
        <begin position="414"/>
        <end position="437"/>
    </location>
</feature>
<keyword evidence="2" id="KW-1003">Cell membrane</keyword>
<evidence type="ECO:0000256" key="6">
    <source>
        <dbReference type="SAM" id="MobiDB-lite"/>
    </source>
</evidence>